<dbReference type="InterPro" id="IPR020845">
    <property type="entry name" value="AMP-binding_CS"/>
</dbReference>
<protein>
    <submittedName>
        <fullName evidence="6">AMP-binding, conserved site-containing protein</fullName>
    </submittedName>
</protein>
<dbReference type="AlphaFoldDB" id="A0A2U1KF72"/>
<sequence length="168" mass="18659">MAGAMLTAINTRLNAKNIATILYHSEAKLAIQLVIVIDDINKPTGVRLGKLEYEQLIHHGNPQYHGEELEDEWDAIALNYTSGTTSDPKGVVYSHYGAFLSTMSLIQGWEMGSKVAYLWSLPMFQCTLIPYDSAYDMKELTCISASKPDYEATHALGIHYAPPDPTLH</sequence>
<dbReference type="GO" id="GO:0016874">
    <property type="term" value="F:ligase activity"/>
    <property type="evidence" value="ECO:0007669"/>
    <property type="project" value="UniProtKB-KW"/>
</dbReference>
<dbReference type="Pfam" id="PF00501">
    <property type="entry name" value="AMP-binding"/>
    <property type="match status" value="1"/>
</dbReference>
<feature type="domain" description="AMP-dependent synthetase/ligase" evidence="5">
    <location>
        <begin position="1"/>
        <end position="126"/>
    </location>
</feature>
<keyword evidence="3" id="KW-0436">Ligase</keyword>
<evidence type="ECO:0000256" key="2">
    <source>
        <dbReference type="ARBA" id="ARBA00006432"/>
    </source>
</evidence>
<evidence type="ECO:0000256" key="4">
    <source>
        <dbReference type="ARBA" id="ARBA00023051"/>
    </source>
</evidence>
<gene>
    <name evidence="6" type="ORF">CTI12_AA609580</name>
</gene>
<dbReference type="STRING" id="35608.A0A2U1KF72"/>
<dbReference type="PANTHER" id="PTHR43859:SF2">
    <property type="entry name" value="BUTYRATE--COA LIGASE AAE11, PEROXISOMAL"/>
    <property type="match status" value="1"/>
</dbReference>
<dbReference type="InterPro" id="IPR042099">
    <property type="entry name" value="ANL_N_sf"/>
</dbReference>
<reference evidence="6 7" key="1">
    <citation type="journal article" date="2018" name="Mol. Plant">
        <title>The genome of Artemisia annua provides insight into the evolution of Asteraceae family and artemisinin biosynthesis.</title>
        <authorList>
            <person name="Shen Q."/>
            <person name="Zhang L."/>
            <person name="Liao Z."/>
            <person name="Wang S."/>
            <person name="Yan T."/>
            <person name="Shi P."/>
            <person name="Liu M."/>
            <person name="Fu X."/>
            <person name="Pan Q."/>
            <person name="Wang Y."/>
            <person name="Lv Z."/>
            <person name="Lu X."/>
            <person name="Zhang F."/>
            <person name="Jiang W."/>
            <person name="Ma Y."/>
            <person name="Chen M."/>
            <person name="Hao X."/>
            <person name="Li L."/>
            <person name="Tang Y."/>
            <person name="Lv G."/>
            <person name="Zhou Y."/>
            <person name="Sun X."/>
            <person name="Brodelius P.E."/>
            <person name="Rose J.K.C."/>
            <person name="Tang K."/>
        </authorList>
    </citation>
    <scope>NUCLEOTIDE SEQUENCE [LARGE SCALE GENOMIC DNA]</scope>
    <source>
        <strain evidence="7">cv. Huhao1</strain>
        <tissue evidence="6">Leaf</tissue>
    </source>
</reference>
<keyword evidence="4" id="KW-0587">Phenylpropanoid metabolism</keyword>
<organism evidence="6 7">
    <name type="scientific">Artemisia annua</name>
    <name type="common">Sweet wormwood</name>
    <dbReference type="NCBI Taxonomy" id="35608"/>
    <lineage>
        <taxon>Eukaryota</taxon>
        <taxon>Viridiplantae</taxon>
        <taxon>Streptophyta</taxon>
        <taxon>Embryophyta</taxon>
        <taxon>Tracheophyta</taxon>
        <taxon>Spermatophyta</taxon>
        <taxon>Magnoliopsida</taxon>
        <taxon>eudicotyledons</taxon>
        <taxon>Gunneridae</taxon>
        <taxon>Pentapetalae</taxon>
        <taxon>asterids</taxon>
        <taxon>campanulids</taxon>
        <taxon>Asterales</taxon>
        <taxon>Asteraceae</taxon>
        <taxon>Asteroideae</taxon>
        <taxon>Anthemideae</taxon>
        <taxon>Artemisiinae</taxon>
        <taxon>Artemisia</taxon>
    </lineage>
</organism>
<evidence type="ECO:0000256" key="3">
    <source>
        <dbReference type="ARBA" id="ARBA00022598"/>
    </source>
</evidence>
<evidence type="ECO:0000313" key="6">
    <source>
        <dbReference type="EMBL" id="PWA35425.1"/>
    </source>
</evidence>
<dbReference type="UniPathway" id="UPA00372">
    <property type="reaction ID" value="UER00547"/>
</dbReference>
<dbReference type="Gene3D" id="3.40.50.12780">
    <property type="entry name" value="N-terminal domain of ligase-like"/>
    <property type="match status" value="1"/>
</dbReference>
<dbReference type="GO" id="GO:0009698">
    <property type="term" value="P:phenylpropanoid metabolic process"/>
    <property type="evidence" value="ECO:0007669"/>
    <property type="project" value="UniProtKB-KW"/>
</dbReference>
<evidence type="ECO:0000313" key="7">
    <source>
        <dbReference type="Proteomes" id="UP000245207"/>
    </source>
</evidence>
<proteinExistence type="inferred from homology"/>
<name>A0A2U1KF72_ARTAN</name>
<comment type="pathway">
    <text evidence="1">Phytoalexin biosynthesis; 3,4',5-trihydroxystilbene biosynthesis; 3,4',5-trihydroxystilbene from trans-4-coumarate: step 1/2.</text>
</comment>
<comment type="similarity">
    <text evidence="2">Belongs to the ATP-dependent AMP-binding enzyme family.</text>
</comment>
<dbReference type="EMBL" id="PKPP01020046">
    <property type="protein sequence ID" value="PWA35425.1"/>
    <property type="molecule type" value="Genomic_DNA"/>
</dbReference>
<dbReference type="Proteomes" id="UP000245207">
    <property type="component" value="Unassembled WGS sequence"/>
</dbReference>
<accession>A0A2U1KF72</accession>
<dbReference type="InterPro" id="IPR000873">
    <property type="entry name" value="AMP-dep_synth/lig_dom"/>
</dbReference>
<dbReference type="PROSITE" id="PS00455">
    <property type="entry name" value="AMP_BINDING"/>
    <property type="match status" value="1"/>
</dbReference>
<keyword evidence="7" id="KW-1185">Reference proteome</keyword>
<dbReference type="PANTHER" id="PTHR43859">
    <property type="entry name" value="ACYL-ACTIVATING ENZYME"/>
    <property type="match status" value="1"/>
</dbReference>
<evidence type="ECO:0000259" key="5">
    <source>
        <dbReference type="Pfam" id="PF00501"/>
    </source>
</evidence>
<dbReference type="SUPFAM" id="SSF56801">
    <property type="entry name" value="Acetyl-CoA synthetase-like"/>
    <property type="match status" value="1"/>
</dbReference>
<dbReference type="OrthoDB" id="1742721at2759"/>
<evidence type="ECO:0000256" key="1">
    <source>
        <dbReference type="ARBA" id="ARBA00004930"/>
    </source>
</evidence>
<comment type="caution">
    <text evidence="6">The sequence shown here is derived from an EMBL/GenBank/DDBJ whole genome shotgun (WGS) entry which is preliminary data.</text>
</comment>